<accession>A0ABP9U8Q8</accession>
<keyword evidence="3" id="KW-1185">Reference proteome</keyword>
<keyword evidence="1" id="KW-0812">Transmembrane</keyword>
<dbReference type="Gene3D" id="1.20.1280.290">
    <property type="match status" value="1"/>
</dbReference>
<dbReference type="Proteomes" id="UP001449582">
    <property type="component" value="Unassembled WGS sequence"/>
</dbReference>
<dbReference type="EMBL" id="BAABQM010000001">
    <property type="protein sequence ID" value="GAA5414496.1"/>
    <property type="molecule type" value="Genomic_DNA"/>
</dbReference>
<comment type="caution">
    <text evidence="2">The sequence shown here is derived from an EMBL/GenBank/DDBJ whole genome shotgun (WGS) entry which is preliminary data.</text>
</comment>
<evidence type="ECO:0000313" key="3">
    <source>
        <dbReference type="Proteomes" id="UP001449582"/>
    </source>
</evidence>
<protein>
    <submittedName>
        <fullName evidence="2">Uncharacterized protein</fullName>
    </submittedName>
</protein>
<feature type="transmembrane region" description="Helical" evidence="1">
    <location>
        <begin position="34"/>
        <end position="56"/>
    </location>
</feature>
<feature type="transmembrane region" description="Helical" evidence="1">
    <location>
        <begin position="68"/>
        <end position="87"/>
    </location>
</feature>
<gene>
    <name evidence="2" type="ORF">UREOM_2070</name>
</gene>
<proteinExistence type="predicted"/>
<feature type="transmembrane region" description="Helical" evidence="1">
    <location>
        <begin position="107"/>
        <end position="127"/>
    </location>
</feature>
<name>A0ABP9U8Q8_9BACT</name>
<reference evidence="2" key="1">
    <citation type="submission" date="2024-02" db="EMBL/GenBank/DDBJ databases">
        <title>Draft genome sequence of new strains in genus Ureaplasma.</title>
        <authorList>
            <person name="Nakajima Y."/>
            <person name="Segawa T."/>
        </authorList>
    </citation>
    <scope>NUCLEOTIDE SEQUENCE [LARGE SCALE GENOMIC DNA]</scope>
    <source>
        <strain evidence="2">OM1</strain>
    </source>
</reference>
<keyword evidence="1" id="KW-0472">Membrane</keyword>
<sequence>MDFITLAAKVANIAGNPHGTNGSINEPWSPVGTWAFGIVIVGAILLFFSFLPGWINTVRTKDTASMSLGMWIISVVGLAFLVIFYALGMANRPVMAGGKLGPVSAQFTVVFVCEALSLLLSIYILIYKLFNMGMAHKLGITEKEYCEKLAAKSGKGIGQLFGHRHHEPVENK</sequence>
<evidence type="ECO:0000256" key="1">
    <source>
        <dbReference type="SAM" id="Phobius"/>
    </source>
</evidence>
<keyword evidence="1" id="KW-1133">Transmembrane helix</keyword>
<organism evidence="2 3">
    <name type="scientific">Ureaplasma ceti</name>
    <dbReference type="NCBI Taxonomy" id="3119530"/>
    <lineage>
        <taxon>Bacteria</taxon>
        <taxon>Bacillati</taxon>
        <taxon>Mycoplasmatota</taxon>
        <taxon>Mycoplasmoidales</taxon>
        <taxon>Mycoplasmoidaceae</taxon>
        <taxon>Ureaplasma</taxon>
    </lineage>
</organism>
<dbReference type="RefSeq" id="WP_353289660.1">
    <property type="nucleotide sequence ID" value="NZ_BAABQM010000001.1"/>
</dbReference>
<evidence type="ECO:0000313" key="2">
    <source>
        <dbReference type="EMBL" id="GAA5414496.1"/>
    </source>
</evidence>